<evidence type="ECO:0000313" key="2">
    <source>
        <dbReference type="Proteomes" id="UP000662314"/>
    </source>
</evidence>
<sequence>MAEIKLGLGNPPLPVYLYVKKLEINGQVYGWYNFDVALDKQTPIPQRALTGYLNQLQLTDKDYKGKDNLKLDIFILADELYVVRSGIETNFTKSFLLAASVVEDFSKPLTIVANPGEENVVFCGLYDAITKTKIRRDWDVNADWAELIQQIQAKLPSSPKYDLEEDERDRLVVEPPFSTPTKPVVHPQDARIKQIRTLLDYPVDLVKEWLHFQDVKFPSQLPISKVDELVKTMCLAWAADKLENPNQVQSSYTEQVLGATKSGTDETAAIRAWMNYVVGQRTAVSSR</sequence>
<evidence type="ECO:0000313" key="1">
    <source>
        <dbReference type="EMBL" id="MBH8575416.1"/>
    </source>
</evidence>
<proteinExistence type="predicted"/>
<name>A0A8J7I445_9NOST</name>
<accession>A0A8J7I445</accession>
<reference evidence="1 2" key="1">
    <citation type="journal article" date="2021" name="Int. J. Syst. Evol. Microbiol.">
        <title>Amazonocrinis nigriterrae gen. nov., sp. nov., Atlanticothrix silvestris gen. nov., sp. nov. and Dendronalium phyllosphericum gen. nov., sp. nov., nostocacean cyanobacteria from Brazilian environments.</title>
        <authorList>
            <person name="Alvarenga D.O."/>
            <person name="Andreote A.P.D."/>
            <person name="Branco L.H.Z."/>
            <person name="Delbaje E."/>
            <person name="Cruz R.B."/>
            <person name="Varani A.M."/>
            <person name="Fiore M.F."/>
        </authorList>
    </citation>
    <scope>NUCLEOTIDE SEQUENCE [LARGE SCALE GENOMIC DNA]</scope>
    <source>
        <strain evidence="1 2">CENA369</strain>
    </source>
</reference>
<dbReference type="RefSeq" id="WP_214434202.1">
    <property type="nucleotide sequence ID" value="NZ_CAWPUQ010000045.1"/>
</dbReference>
<organism evidence="1 2">
    <name type="scientific">Dendronalium phyllosphericum CENA369</name>
    <dbReference type="NCBI Taxonomy" id="1725256"/>
    <lineage>
        <taxon>Bacteria</taxon>
        <taxon>Bacillati</taxon>
        <taxon>Cyanobacteriota</taxon>
        <taxon>Cyanophyceae</taxon>
        <taxon>Nostocales</taxon>
        <taxon>Nostocaceae</taxon>
        <taxon>Dendronalium</taxon>
        <taxon>Dendronalium phyllosphericum</taxon>
    </lineage>
</organism>
<protein>
    <submittedName>
        <fullName evidence="1">Uncharacterized protein</fullName>
    </submittedName>
</protein>
<dbReference type="AlphaFoldDB" id="A0A8J7I445"/>
<gene>
    <name evidence="1" type="ORF">I8752_20870</name>
</gene>
<dbReference type="Proteomes" id="UP000662314">
    <property type="component" value="Unassembled WGS sequence"/>
</dbReference>
<keyword evidence="2" id="KW-1185">Reference proteome</keyword>
<dbReference type="EMBL" id="JAECZA010000139">
    <property type="protein sequence ID" value="MBH8575416.1"/>
    <property type="molecule type" value="Genomic_DNA"/>
</dbReference>
<comment type="caution">
    <text evidence="1">The sequence shown here is derived from an EMBL/GenBank/DDBJ whole genome shotgun (WGS) entry which is preliminary data.</text>
</comment>